<evidence type="ECO:0000313" key="1">
    <source>
        <dbReference type="EMBL" id="KGQ20127.1"/>
    </source>
</evidence>
<dbReference type="STRING" id="1300345.LF41_2081"/>
<dbReference type="Proteomes" id="UP000030518">
    <property type="component" value="Unassembled WGS sequence"/>
</dbReference>
<name>A0A0A2WN19_9GAMM</name>
<dbReference type="EMBL" id="JRKJ01000003">
    <property type="protein sequence ID" value="KGQ20127.1"/>
    <property type="molecule type" value="Genomic_DNA"/>
</dbReference>
<accession>A0A0A2WN19</accession>
<reference evidence="1 2" key="1">
    <citation type="submission" date="2014-09" db="EMBL/GenBank/DDBJ databases">
        <title>Genome sequences of Lysobacter dokdonensis DS-58.</title>
        <authorList>
            <person name="Kim J.F."/>
            <person name="Kwak M.-J."/>
        </authorList>
    </citation>
    <scope>NUCLEOTIDE SEQUENCE [LARGE SCALE GENOMIC DNA]</scope>
    <source>
        <strain evidence="1 2">DS-58</strain>
    </source>
</reference>
<dbReference type="PATRIC" id="fig|1300345.3.peg.662"/>
<proteinExistence type="predicted"/>
<evidence type="ECO:0000313" key="2">
    <source>
        <dbReference type="Proteomes" id="UP000030518"/>
    </source>
</evidence>
<organism evidence="1 2">
    <name type="scientific">Lysobacter dokdonensis DS-58</name>
    <dbReference type="NCBI Taxonomy" id="1300345"/>
    <lineage>
        <taxon>Bacteria</taxon>
        <taxon>Pseudomonadati</taxon>
        <taxon>Pseudomonadota</taxon>
        <taxon>Gammaproteobacteria</taxon>
        <taxon>Lysobacterales</taxon>
        <taxon>Lysobacteraceae</taxon>
        <taxon>Noviluteimonas</taxon>
    </lineage>
</organism>
<protein>
    <submittedName>
        <fullName evidence="1">Uncharacterized protein</fullName>
    </submittedName>
</protein>
<sequence>MTDLVLRDIDPEMADRIKRLADARGWNMHVTLENLLQRGLQACEAGLEVHLDDRESTALEQAIAALEGVPRDEGFGLIGRAPPAPAPTHILDRWVEEI</sequence>
<gene>
    <name evidence="1" type="ORF">LF41_2081</name>
</gene>
<keyword evidence="2" id="KW-1185">Reference proteome</keyword>
<comment type="caution">
    <text evidence="1">The sequence shown here is derived from an EMBL/GenBank/DDBJ whole genome shotgun (WGS) entry which is preliminary data.</text>
</comment>
<dbReference type="AlphaFoldDB" id="A0A0A2WN19"/>